<evidence type="ECO:0000313" key="3">
    <source>
        <dbReference type="EMBL" id="KAK8861741.1"/>
    </source>
</evidence>
<dbReference type="KEGG" id="kne:92179822"/>
<evidence type="ECO:0000256" key="2">
    <source>
        <dbReference type="SAM" id="Phobius"/>
    </source>
</evidence>
<organism evidence="3 4">
    <name type="scientific">Kwoniella newhampshirensis</name>
    <dbReference type="NCBI Taxonomy" id="1651941"/>
    <lineage>
        <taxon>Eukaryota</taxon>
        <taxon>Fungi</taxon>
        <taxon>Dikarya</taxon>
        <taxon>Basidiomycota</taxon>
        <taxon>Agaricomycotina</taxon>
        <taxon>Tremellomycetes</taxon>
        <taxon>Tremellales</taxon>
        <taxon>Cryptococcaceae</taxon>
        <taxon>Kwoniella</taxon>
    </lineage>
</organism>
<sequence length="121" mass="13435">MMCCSKAKRQIRNQERQLLLGTRTSTSTPSRIGSPPPYSQVDKQHTPFDLVTYNSGREKTSPTHSRQGSLAPLSPAFQAELCPPQIFGTDECLARGHEPKRKYGAVGIIAGIAFFPWGLFW</sequence>
<evidence type="ECO:0000313" key="4">
    <source>
        <dbReference type="Proteomes" id="UP001388673"/>
    </source>
</evidence>
<proteinExistence type="predicted"/>
<feature type="compositionally biased region" description="Polar residues" evidence="1">
    <location>
        <begin position="22"/>
        <end position="31"/>
    </location>
</feature>
<dbReference type="EMBL" id="JBCAWK010000004">
    <property type="protein sequence ID" value="KAK8861741.1"/>
    <property type="molecule type" value="Genomic_DNA"/>
</dbReference>
<comment type="caution">
    <text evidence="3">The sequence shown here is derived from an EMBL/GenBank/DDBJ whole genome shotgun (WGS) entry which is preliminary data.</text>
</comment>
<dbReference type="Proteomes" id="UP001388673">
    <property type="component" value="Unassembled WGS sequence"/>
</dbReference>
<evidence type="ECO:0000256" key="1">
    <source>
        <dbReference type="SAM" id="MobiDB-lite"/>
    </source>
</evidence>
<feature type="transmembrane region" description="Helical" evidence="2">
    <location>
        <begin position="103"/>
        <end position="120"/>
    </location>
</feature>
<keyword evidence="4" id="KW-1185">Reference proteome</keyword>
<accession>A0AAW0Z1T7</accession>
<keyword evidence="2" id="KW-0472">Membrane</keyword>
<reference evidence="3 4" key="1">
    <citation type="journal article" date="2024" name="bioRxiv">
        <title>Comparative genomics of Cryptococcus and Kwoniella reveals pathogenesis evolution and contrasting karyotype dynamics via intercentromeric recombination or chromosome fusion.</title>
        <authorList>
            <person name="Coelho M.A."/>
            <person name="David-Palma M."/>
            <person name="Shea T."/>
            <person name="Bowers K."/>
            <person name="McGinley-Smith S."/>
            <person name="Mohammad A.W."/>
            <person name="Gnirke A."/>
            <person name="Yurkov A.M."/>
            <person name="Nowrousian M."/>
            <person name="Sun S."/>
            <person name="Cuomo C.A."/>
            <person name="Heitman J."/>
        </authorList>
    </citation>
    <scope>NUCLEOTIDE SEQUENCE [LARGE SCALE GENOMIC DNA]</scope>
    <source>
        <strain evidence="3 4">CBS 13917</strain>
    </source>
</reference>
<dbReference type="GeneID" id="92179822"/>
<keyword evidence="2" id="KW-1133">Transmembrane helix</keyword>
<protein>
    <submittedName>
        <fullName evidence="3">Uncharacterized protein</fullName>
    </submittedName>
</protein>
<keyword evidence="2" id="KW-0812">Transmembrane</keyword>
<feature type="region of interest" description="Disordered" evidence="1">
    <location>
        <begin position="19"/>
        <end position="45"/>
    </location>
</feature>
<gene>
    <name evidence="3" type="ORF">IAR55_002564</name>
</gene>
<dbReference type="RefSeq" id="XP_066804366.1">
    <property type="nucleotide sequence ID" value="XM_066945677.1"/>
</dbReference>
<name>A0AAW0Z1T7_9TREE</name>
<dbReference type="AlphaFoldDB" id="A0AAW0Z1T7"/>